<evidence type="ECO:0000259" key="2">
    <source>
        <dbReference type="Pfam" id="PF12804"/>
    </source>
</evidence>
<reference evidence="3" key="1">
    <citation type="submission" date="2019-02" db="EMBL/GenBank/DDBJ databases">
        <authorList>
            <person name="Li S.-H."/>
        </authorList>
    </citation>
    <scope>NUCLEOTIDE SEQUENCE</scope>
    <source>
        <strain evidence="3">IMCC14734</strain>
    </source>
</reference>
<dbReference type="SUPFAM" id="SSF53448">
    <property type="entry name" value="Nucleotide-diphospho-sugar transferases"/>
    <property type="match status" value="1"/>
</dbReference>
<sequence length="272" mass="29793">MHLDPDSNHLTTIVLAGDRTKQDSLINHSGVSCKALIDIDGVPMVRRVIAALKGSRVVDKILLSGPLQSELESDAELKQMVSSAEVAWLAPESSPSTSAYAAMQSLPLEERVLLTTADHPLLTPEIVDAFGRQSLADDVDVTVGLAPYALVQEAYPEMRKTVLRFSDGEFCGCNLFAFVTPEGRRAASFWRKIEQERKKPRVVIGLLGWWAVLRYRMGVLPLEEALAKLSKRLGLRIRVVILPYANAAVDVDSISDLALVRGSFSKAAVKED</sequence>
<dbReference type="RefSeq" id="WP_279246460.1">
    <property type="nucleotide sequence ID" value="NZ_SHNN01000003.1"/>
</dbReference>
<gene>
    <name evidence="3" type="ORF">EYC98_16355</name>
</gene>
<name>A0ABT3TJD9_9GAMM</name>
<evidence type="ECO:0000256" key="1">
    <source>
        <dbReference type="ARBA" id="ARBA00022842"/>
    </source>
</evidence>
<organism evidence="3 4">
    <name type="scientific">Candidatus Litorirhabdus singularis</name>
    <dbReference type="NCBI Taxonomy" id="2518993"/>
    <lineage>
        <taxon>Bacteria</taxon>
        <taxon>Pseudomonadati</taxon>
        <taxon>Pseudomonadota</taxon>
        <taxon>Gammaproteobacteria</taxon>
        <taxon>Cellvibrionales</taxon>
        <taxon>Halieaceae</taxon>
        <taxon>Candidatus Litorirhabdus</taxon>
    </lineage>
</organism>
<keyword evidence="1" id="KW-0460">Magnesium</keyword>
<dbReference type="InterPro" id="IPR029044">
    <property type="entry name" value="Nucleotide-diphossugar_trans"/>
</dbReference>
<protein>
    <recommendedName>
        <fullName evidence="2">MobA-like NTP transferase domain-containing protein</fullName>
    </recommendedName>
</protein>
<feature type="domain" description="MobA-like NTP transferase" evidence="2">
    <location>
        <begin position="13"/>
        <end position="143"/>
    </location>
</feature>
<dbReference type="Pfam" id="PF12804">
    <property type="entry name" value="NTP_transf_3"/>
    <property type="match status" value="1"/>
</dbReference>
<comment type="caution">
    <text evidence="3">The sequence shown here is derived from an EMBL/GenBank/DDBJ whole genome shotgun (WGS) entry which is preliminary data.</text>
</comment>
<accession>A0ABT3TJD9</accession>
<dbReference type="InterPro" id="IPR025877">
    <property type="entry name" value="MobA-like_NTP_Trfase"/>
</dbReference>
<dbReference type="Gene3D" id="3.90.550.10">
    <property type="entry name" value="Spore Coat Polysaccharide Biosynthesis Protein SpsA, Chain A"/>
    <property type="match status" value="1"/>
</dbReference>
<dbReference type="EMBL" id="SHNN01000003">
    <property type="protein sequence ID" value="MCX2982437.1"/>
    <property type="molecule type" value="Genomic_DNA"/>
</dbReference>
<keyword evidence="4" id="KW-1185">Reference proteome</keyword>
<proteinExistence type="predicted"/>
<dbReference type="Proteomes" id="UP001143362">
    <property type="component" value="Unassembled WGS sequence"/>
</dbReference>
<evidence type="ECO:0000313" key="3">
    <source>
        <dbReference type="EMBL" id="MCX2982437.1"/>
    </source>
</evidence>
<evidence type="ECO:0000313" key="4">
    <source>
        <dbReference type="Proteomes" id="UP001143362"/>
    </source>
</evidence>